<dbReference type="EMBL" id="LR130759">
    <property type="protein sequence ID" value="VDM88114.1"/>
    <property type="molecule type" value="Genomic_DNA"/>
</dbReference>
<dbReference type="PANTHER" id="PTHR46766:SF1">
    <property type="entry name" value="GLUTAMINE-RICH PROTEIN 2"/>
    <property type="match status" value="1"/>
</dbReference>
<comment type="similarity">
    <text evidence="1">Belongs to the mycobacterial PPE family.</text>
</comment>
<dbReference type="Proteomes" id="UP000269998">
    <property type="component" value="Chromosome"/>
</dbReference>
<dbReference type="InterPro" id="IPR038332">
    <property type="entry name" value="PPE_sf"/>
</dbReference>
<dbReference type="FunFam" id="1.20.1260.20:FF:000001">
    <property type="entry name" value="PPE family protein PPE41"/>
    <property type="match status" value="1"/>
</dbReference>
<evidence type="ECO:0000256" key="1">
    <source>
        <dbReference type="ARBA" id="ARBA00010652"/>
    </source>
</evidence>
<dbReference type="KEGG" id="mbai:MB901379_01670"/>
<gene>
    <name evidence="4" type="ORF">MB901379_01670</name>
</gene>
<accession>A0A447GCD9</accession>
<dbReference type="Pfam" id="PF12484">
    <property type="entry name" value="PPE-SVP"/>
    <property type="match status" value="1"/>
</dbReference>
<feature type="domain" description="PPE family C-terminal" evidence="3">
    <location>
        <begin position="322"/>
        <end position="400"/>
    </location>
</feature>
<evidence type="ECO:0000313" key="4">
    <source>
        <dbReference type="EMBL" id="VDM88114.1"/>
    </source>
</evidence>
<protein>
    <submittedName>
        <fullName evidence="4">Putative PPE family protein PPE29</fullName>
    </submittedName>
</protein>
<evidence type="ECO:0000313" key="5">
    <source>
        <dbReference type="Proteomes" id="UP000269998"/>
    </source>
</evidence>
<name>A0A447GCD9_9MYCO</name>
<evidence type="ECO:0000259" key="3">
    <source>
        <dbReference type="Pfam" id="PF12484"/>
    </source>
</evidence>
<evidence type="ECO:0000259" key="2">
    <source>
        <dbReference type="Pfam" id="PF00823"/>
    </source>
</evidence>
<reference evidence="5" key="1">
    <citation type="submission" date="2018-02" db="EMBL/GenBank/DDBJ databases">
        <authorList>
            <person name="Seth-Smith MB H."/>
            <person name="Seth-Smith H."/>
        </authorList>
    </citation>
    <scope>NUCLEOTIDE SEQUENCE [LARGE SCALE GENOMIC DNA]</scope>
</reference>
<dbReference type="Pfam" id="PF00823">
    <property type="entry name" value="PPE"/>
    <property type="match status" value="1"/>
</dbReference>
<dbReference type="InterPro" id="IPR000030">
    <property type="entry name" value="PPE_dom"/>
</dbReference>
<dbReference type="InterPro" id="IPR022171">
    <property type="entry name" value="PPE_C"/>
</dbReference>
<dbReference type="OrthoDB" id="4705985at2"/>
<feature type="domain" description="PPE" evidence="2">
    <location>
        <begin position="2"/>
        <end position="164"/>
    </location>
</feature>
<dbReference type="Gene3D" id="1.20.1260.20">
    <property type="entry name" value="PPE superfamily"/>
    <property type="match status" value="1"/>
</dbReference>
<sequence>MDYAALPPEVNSARMYSGPGAGPMLTAALAWDGLATELALTARDYGSAIASVTSGRWRGPASASMASAAAPYVTWMASTAGQALQASLQAKAAAGAYEAAFAMTVPPPVIAANRSLLASLVATNLLGQNTPAIAATEALYGEMWAQDAAAMYSYAASSAMASTMAPFTDPPPTTNGETATLTQAAASSSAGSQAVLSQLMTAVPTTLQGLAGPSGSSSAATQLAVLTDWLGLGGVDLSTPKGILAFLEGTDGSPVGAAINAVGLNALSSGFYTPGNFFGTMCDFFGLSSFSAMDAAEDAAIAASAGAGQTLPSLGGFGSAVSAGVGNAASVGSLSVPPTWSATSPLGAAASGLPAAAAGAPPVTPGAPSMLGGMPLSSLTGRSLGEAPRYGFKPTVVMHPPAAG</sequence>
<dbReference type="SUPFAM" id="SSF140459">
    <property type="entry name" value="PE/PPE dimer-like"/>
    <property type="match status" value="1"/>
</dbReference>
<dbReference type="RefSeq" id="WP_158016136.1">
    <property type="nucleotide sequence ID" value="NZ_CBCSKE010000017.1"/>
</dbReference>
<dbReference type="PANTHER" id="PTHR46766">
    <property type="entry name" value="GLUTAMINE-RICH PROTEIN 2"/>
    <property type="match status" value="1"/>
</dbReference>
<dbReference type="GO" id="GO:0052572">
    <property type="term" value="P:response to host immune response"/>
    <property type="evidence" value="ECO:0007669"/>
    <property type="project" value="TreeGrafter"/>
</dbReference>
<proteinExistence type="inferred from homology"/>
<keyword evidence="5" id="KW-1185">Reference proteome</keyword>
<dbReference type="AlphaFoldDB" id="A0A447GCD9"/>
<organism evidence="4 5">
    <name type="scientific">Mycobacterium basiliense</name>
    <dbReference type="NCBI Taxonomy" id="2094119"/>
    <lineage>
        <taxon>Bacteria</taxon>
        <taxon>Bacillati</taxon>
        <taxon>Actinomycetota</taxon>
        <taxon>Actinomycetes</taxon>
        <taxon>Mycobacteriales</taxon>
        <taxon>Mycobacteriaceae</taxon>
        <taxon>Mycobacterium</taxon>
    </lineage>
</organism>